<dbReference type="AlphaFoldDB" id="A0AAJ7RJ85"/>
<dbReference type="PRINTS" id="PR00237">
    <property type="entry name" value="GPCRRHODOPSN"/>
</dbReference>
<evidence type="ECO:0000256" key="6">
    <source>
        <dbReference type="SAM" id="Phobius"/>
    </source>
</evidence>
<feature type="transmembrane region" description="Helical" evidence="6">
    <location>
        <begin position="137"/>
        <end position="162"/>
    </location>
</feature>
<dbReference type="PANTHER" id="PTHR46641:SF25">
    <property type="entry name" value="CNMAMIDE RECEPTOR-RELATED"/>
    <property type="match status" value="1"/>
</dbReference>
<organism evidence="8 9">
    <name type="scientific">Cephus cinctus</name>
    <name type="common">Wheat stem sawfly</name>
    <dbReference type="NCBI Taxonomy" id="211228"/>
    <lineage>
        <taxon>Eukaryota</taxon>
        <taxon>Metazoa</taxon>
        <taxon>Ecdysozoa</taxon>
        <taxon>Arthropoda</taxon>
        <taxon>Hexapoda</taxon>
        <taxon>Insecta</taxon>
        <taxon>Pterygota</taxon>
        <taxon>Neoptera</taxon>
        <taxon>Endopterygota</taxon>
        <taxon>Hymenoptera</taxon>
        <taxon>Cephoidea</taxon>
        <taxon>Cephidae</taxon>
        <taxon>Cephus</taxon>
    </lineage>
</organism>
<gene>
    <name evidence="9" type="primary">LOC107268961</name>
</gene>
<feature type="transmembrane region" description="Helical" evidence="6">
    <location>
        <begin position="369"/>
        <end position="395"/>
    </location>
</feature>
<keyword evidence="8" id="KW-1185">Reference proteome</keyword>
<comment type="similarity">
    <text evidence="2">Belongs to the G-protein coupled receptor 1 family.</text>
</comment>
<dbReference type="InterPro" id="IPR000276">
    <property type="entry name" value="GPCR_Rhodpsn"/>
</dbReference>
<sequence length="442" mass="50339">MHIKSIVPSDKWNNNCGLPRRRGHRTFEVVRKRRINRRERRTFKGDVVAVAKLQTQNTGQGTSTDQNLQDQGKSFQIMPFGIDKYSETNVWANEPTMWGIIVYSIVIPIISGLGMIGNALILAVLSRRSLKASTYTYLAVLAGSDLVTCGLLLFSGLARGVFWGRSGWIEFDVFVHLPVGSISSNIAVWAAVLVTLDRLVLVAGSPKCKPPKFCDNQVARKLLTCSFCCAIFLNLPYCFIYTYNELGELTTTEFFRSRWYNLQNWFQLVMFGLVPAVFLLVGNGVMCVTVRRLIRQREIFLQRKQIRERYCLNVLTDQVRLTITLVGIVFLFLVGEVPTHLASRRSAISILYGGDDTRVNEVFLERFRIIATLLNAISSSANFILYCLLSPQFLIQLKQLLRRRKVVEKRQLNLKIVTIEQQTRESTDCALNTSRRCHSSMF</sequence>
<dbReference type="InterPro" id="IPR017452">
    <property type="entry name" value="GPCR_Rhodpsn_7TM"/>
</dbReference>
<evidence type="ECO:0000313" key="8">
    <source>
        <dbReference type="Proteomes" id="UP000694920"/>
    </source>
</evidence>
<comment type="subcellular location">
    <subcellularLocation>
        <location evidence="1">Membrane</location>
    </subcellularLocation>
</comment>
<dbReference type="GeneID" id="107268961"/>
<dbReference type="PROSITE" id="PS50262">
    <property type="entry name" value="G_PROTEIN_RECEP_F1_2"/>
    <property type="match status" value="1"/>
</dbReference>
<protein>
    <submittedName>
        <fullName evidence="9">Uncharacterized protein LOC107268961 isoform X1</fullName>
    </submittedName>
</protein>
<evidence type="ECO:0000256" key="2">
    <source>
        <dbReference type="ARBA" id="ARBA00010663"/>
    </source>
</evidence>
<dbReference type="GO" id="GO:0004930">
    <property type="term" value="F:G protein-coupled receptor activity"/>
    <property type="evidence" value="ECO:0007669"/>
    <property type="project" value="InterPro"/>
</dbReference>
<dbReference type="SUPFAM" id="SSF81321">
    <property type="entry name" value="Family A G protein-coupled receptor-like"/>
    <property type="match status" value="1"/>
</dbReference>
<dbReference type="GO" id="GO:0016020">
    <property type="term" value="C:membrane"/>
    <property type="evidence" value="ECO:0007669"/>
    <property type="project" value="UniProtKB-SubCell"/>
</dbReference>
<feature type="domain" description="G-protein coupled receptors family 1 profile" evidence="7">
    <location>
        <begin position="117"/>
        <end position="386"/>
    </location>
</feature>
<feature type="transmembrane region" description="Helical" evidence="6">
    <location>
        <begin position="264"/>
        <end position="290"/>
    </location>
</feature>
<evidence type="ECO:0000259" key="7">
    <source>
        <dbReference type="PROSITE" id="PS50262"/>
    </source>
</evidence>
<keyword evidence="3 6" id="KW-0812">Transmembrane</keyword>
<keyword evidence="4 6" id="KW-1133">Transmembrane helix</keyword>
<evidence type="ECO:0000256" key="5">
    <source>
        <dbReference type="ARBA" id="ARBA00023136"/>
    </source>
</evidence>
<feature type="transmembrane region" description="Helical" evidence="6">
    <location>
        <begin position="100"/>
        <end position="125"/>
    </location>
</feature>
<evidence type="ECO:0000256" key="1">
    <source>
        <dbReference type="ARBA" id="ARBA00004370"/>
    </source>
</evidence>
<dbReference type="Proteomes" id="UP000694920">
    <property type="component" value="Unplaced"/>
</dbReference>
<dbReference type="CDD" id="cd14978">
    <property type="entry name" value="7tmA_FMRFamide_R-like"/>
    <property type="match status" value="1"/>
</dbReference>
<dbReference type="Pfam" id="PF00001">
    <property type="entry name" value="7tm_1"/>
    <property type="match status" value="1"/>
</dbReference>
<feature type="transmembrane region" description="Helical" evidence="6">
    <location>
        <begin position="222"/>
        <end position="244"/>
    </location>
</feature>
<feature type="transmembrane region" description="Helical" evidence="6">
    <location>
        <begin position="310"/>
        <end position="334"/>
    </location>
</feature>
<keyword evidence="5 6" id="KW-0472">Membrane</keyword>
<proteinExistence type="inferred from homology"/>
<dbReference type="Gene3D" id="1.20.1070.10">
    <property type="entry name" value="Rhodopsin 7-helix transmembrane proteins"/>
    <property type="match status" value="1"/>
</dbReference>
<feature type="transmembrane region" description="Helical" evidence="6">
    <location>
        <begin position="182"/>
        <end position="201"/>
    </location>
</feature>
<evidence type="ECO:0000256" key="4">
    <source>
        <dbReference type="ARBA" id="ARBA00022989"/>
    </source>
</evidence>
<evidence type="ECO:0000256" key="3">
    <source>
        <dbReference type="ARBA" id="ARBA00022692"/>
    </source>
</evidence>
<dbReference type="PANTHER" id="PTHR46641">
    <property type="entry name" value="FMRFAMIDE RECEPTOR-RELATED"/>
    <property type="match status" value="1"/>
</dbReference>
<dbReference type="InterPro" id="IPR052954">
    <property type="entry name" value="GPCR-Ligand_Int"/>
</dbReference>
<evidence type="ECO:0000313" key="9">
    <source>
        <dbReference type="RefSeq" id="XP_024941950.1"/>
    </source>
</evidence>
<name>A0AAJ7RJ85_CEPCN</name>
<accession>A0AAJ7RJ85</accession>
<reference evidence="9" key="1">
    <citation type="submission" date="2025-08" db="UniProtKB">
        <authorList>
            <consortium name="RefSeq"/>
        </authorList>
    </citation>
    <scope>IDENTIFICATION</scope>
</reference>
<dbReference type="RefSeq" id="XP_024941950.1">
    <property type="nucleotide sequence ID" value="XM_025086182.1"/>
</dbReference>